<dbReference type="PROSITE" id="PS51671">
    <property type="entry name" value="ACT"/>
    <property type="match status" value="1"/>
</dbReference>
<evidence type="ECO:0000313" key="5">
    <source>
        <dbReference type="EMBL" id="CUB04674.1"/>
    </source>
</evidence>
<dbReference type="InterPro" id="IPR004811">
    <property type="entry name" value="RelA/Spo_fam"/>
</dbReference>
<dbReference type="InterPro" id="IPR012675">
    <property type="entry name" value="Beta-grasp_dom_sf"/>
</dbReference>
<dbReference type="GO" id="GO:0042594">
    <property type="term" value="P:response to starvation"/>
    <property type="evidence" value="ECO:0007669"/>
    <property type="project" value="TreeGrafter"/>
</dbReference>
<proteinExistence type="inferred from homology"/>
<dbReference type="GO" id="GO:0015969">
    <property type="term" value="P:guanosine tetraphosphate metabolic process"/>
    <property type="evidence" value="ECO:0007669"/>
    <property type="project" value="InterPro"/>
</dbReference>
<gene>
    <name evidence="5" type="ORF">Ga0061068_10123</name>
</gene>
<comment type="function">
    <text evidence="1">In eubacteria ppGpp (guanosine 3'-diphosphate 5'-diphosphate) is a mediator of the stringent response that coordinates a variety of cellular activities in response to changes in nutritional abundance.</text>
</comment>
<comment type="similarity">
    <text evidence="1">Belongs to the relA/spoT family.</text>
</comment>
<dbReference type="InterPro" id="IPR006674">
    <property type="entry name" value="HD_domain"/>
</dbReference>
<feature type="domain" description="ACT" evidence="2">
    <location>
        <begin position="660"/>
        <end position="735"/>
    </location>
</feature>
<dbReference type="Gene3D" id="3.10.20.30">
    <property type="match status" value="1"/>
</dbReference>
<dbReference type="InterPro" id="IPR043519">
    <property type="entry name" value="NT_sf"/>
</dbReference>
<dbReference type="Gene3D" id="1.10.3210.10">
    <property type="entry name" value="Hypothetical protein af1432"/>
    <property type="match status" value="1"/>
</dbReference>
<reference evidence="6" key="1">
    <citation type="submission" date="2015-08" db="EMBL/GenBank/DDBJ databases">
        <authorList>
            <person name="Babu N.S."/>
            <person name="Beckwith C.J."/>
            <person name="Beseler K.G."/>
            <person name="Brison A."/>
            <person name="Carone J.V."/>
            <person name="Caskin T.P."/>
            <person name="Diamond M."/>
            <person name="Durham M.E."/>
            <person name="Foxe J.M."/>
            <person name="Go M."/>
            <person name="Henderson B.A."/>
            <person name="Jones I.B."/>
            <person name="McGettigan J.A."/>
            <person name="Micheletti S.J."/>
            <person name="Nasrallah M.E."/>
            <person name="Ortiz D."/>
            <person name="Piller C.R."/>
            <person name="Privatt S.R."/>
            <person name="Schneider S.L."/>
            <person name="Sharp S."/>
            <person name="Smith T.C."/>
            <person name="Stanton J.D."/>
            <person name="Ullery H.E."/>
            <person name="Wilson R.J."/>
            <person name="Serrano M.G."/>
            <person name="Buck G."/>
            <person name="Lee V."/>
            <person name="Wang Y."/>
            <person name="Carvalho R."/>
            <person name="Voegtly L."/>
            <person name="Shi R."/>
            <person name="Duckworth R."/>
            <person name="Johnson A."/>
            <person name="Loviza R."/>
            <person name="Walstead R."/>
            <person name="Shah Z."/>
            <person name="Kiflezghi M."/>
            <person name="Wade K."/>
            <person name="Ball S.L."/>
            <person name="Bradley K.W."/>
            <person name="Asai D.J."/>
            <person name="Bowman C.A."/>
            <person name="Russell D.A."/>
            <person name="Pope W.H."/>
            <person name="Jacobs-Sera D."/>
            <person name="Hendrix R.W."/>
            <person name="Hatfull G.F."/>
        </authorList>
    </citation>
    <scope>NUCLEOTIDE SEQUENCE [LARGE SCALE GENOMIC DNA]</scope>
    <source>
        <strain evidence="6">JCM 19170</strain>
    </source>
</reference>
<dbReference type="CDD" id="cd04876">
    <property type="entry name" value="ACT_RelA-SpoT"/>
    <property type="match status" value="1"/>
</dbReference>
<protein>
    <submittedName>
        <fullName evidence="5">(P)ppGpp synthetase, RelA/SpoT family</fullName>
    </submittedName>
</protein>
<organism evidence="5 6">
    <name type="scientific">Tepidiphilus thermophilus</name>
    <dbReference type="NCBI Taxonomy" id="876478"/>
    <lineage>
        <taxon>Bacteria</taxon>
        <taxon>Pseudomonadati</taxon>
        <taxon>Pseudomonadota</taxon>
        <taxon>Hydrogenophilia</taxon>
        <taxon>Hydrogenophilales</taxon>
        <taxon>Hydrogenophilaceae</taxon>
        <taxon>Tepidiphilus</taxon>
    </lineage>
</organism>
<sequence>MPAAEILSPPDESSAAREPFVSVELPPSYGALREKLLGYLPSAEVERIDDAARFAAWSHQGQKRASGEPYVTHPIAVASLVADWKLDASAIAAALLHDVMEDAHIRKSELAHRFGPVTAELVDGLTKIERLESQSLEDNQAENFRKMLLAMARDLRVILIKLADRTHNMRTLGAVAPAKRRRIAQETLEIYAPIANRLGLNTLYRELQDLAFQHRHPWRYAVLAHSVEAALGTRDELLDKIRTLIERQLVVWGVEAQISSRRKHLYSIYQKMRSKHLRFEQILDLFGFRVVVPDEKSCYLAIGALHAAFKPVPGKFKDYLALPKPNGYQSLHTTVIGPQGIPVEIQVRTQTQHRLAEDGVAAHWIYKDAGERVDAFERQTHAWLQSLVQLQSNDPEARDFLESFKIDLYPDEVFVFSPRGEIFALPRGATPVDFAYAIHTDVGHRCIACRINGELMPLRTELANGDRVEIITSSYPSPNPAWLNYVRTAKARAEIRHFLRHQKNEQAVSLGERLLDQALRPRGLTLGQISVFAWDRLLRQHTGRSKKQLLEDIGLGHLNPAQIAEELTHAQDLESGRPGVLKPRASGPVLIRGDEGQAVVFGRCCHPLPGDPIVGLLSKGHGLEIHRHDCPRLRRQGGDRRWIDVDWDPNRPETTRFEVGLRVLARDAVGMLARITAAIAAEHGHILAVQMEAHQGLYLAISFTLQVADRIHLARIMRAIRRVPEVVRLQRGFDAQGSTPRAEP</sequence>
<dbReference type="GO" id="GO:0008728">
    <property type="term" value="F:GTP diphosphokinase activity"/>
    <property type="evidence" value="ECO:0007669"/>
    <property type="project" value="TreeGrafter"/>
</dbReference>
<accession>A0A0K6INK9</accession>
<dbReference type="Proteomes" id="UP000182108">
    <property type="component" value="Unassembled WGS sequence"/>
</dbReference>
<dbReference type="PANTHER" id="PTHR21262">
    <property type="entry name" value="GUANOSINE-3',5'-BIS DIPHOSPHATE 3'-PYROPHOSPHOHYDROLASE"/>
    <property type="match status" value="1"/>
</dbReference>
<name>A0A0K6INK9_9PROT</name>
<dbReference type="SUPFAM" id="SSF81271">
    <property type="entry name" value="TGS-like"/>
    <property type="match status" value="1"/>
</dbReference>
<dbReference type="Pfam" id="PF13291">
    <property type="entry name" value="ACT_4"/>
    <property type="match status" value="1"/>
</dbReference>
<evidence type="ECO:0000256" key="1">
    <source>
        <dbReference type="RuleBase" id="RU003847"/>
    </source>
</evidence>
<evidence type="ECO:0000259" key="3">
    <source>
        <dbReference type="PROSITE" id="PS51831"/>
    </source>
</evidence>
<keyword evidence="6" id="KW-1185">Reference proteome</keyword>
<dbReference type="InterPro" id="IPR003607">
    <property type="entry name" value="HD/PDEase_dom"/>
</dbReference>
<dbReference type="OrthoDB" id="5287211at2"/>
<dbReference type="InterPro" id="IPR033655">
    <property type="entry name" value="TGS_RelA/SpoT"/>
</dbReference>
<dbReference type="PROSITE" id="PS51831">
    <property type="entry name" value="HD"/>
    <property type="match status" value="1"/>
</dbReference>
<dbReference type="CDD" id="cd05399">
    <property type="entry name" value="NT_Rel-Spo_like"/>
    <property type="match status" value="1"/>
</dbReference>
<dbReference type="SUPFAM" id="SSF109604">
    <property type="entry name" value="HD-domain/PDEase-like"/>
    <property type="match status" value="1"/>
</dbReference>
<dbReference type="GO" id="GO:0005886">
    <property type="term" value="C:plasma membrane"/>
    <property type="evidence" value="ECO:0007669"/>
    <property type="project" value="TreeGrafter"/>
</dbReference>
<dbReference type="FunFam" id="1.10.3210.10:FF:000001">
    <property type="entry name" value="GTP pyrophosphokinase RelA"/>
    <property type="match status" value="1"/>
</dbReference>
<dbReference type="InterPro" id="IPR004095">
    <property type="entry name" value="TGS"/>
</dbReference>
<dbReference type="InterPro" id="IPR045600">
    <property type="entry name" value="RelA/SpoT_AH_RIS"/>
</dbReference>
<feature type="domain" description="HD" evidence="3">
    <location>
        <begin position="70"/>
        <end position="169"/>
    </location>
</feature>
<dbReference type="Pfam" id="PF04607">
    <property type="entry name" value="RelA_SpoT"/>
    <property type="match status" value="1"/>
</dbReference>
<dbReference type="SUPFAM" id="SSF81301">
    <property type="entry name" value="Nucleotidyltransferase"/>
    <property type="match status" value="1"/>
</dbReference>
<dbReference type="Gene3D" id="3.30.70.260">
    <property type="match status" value="1"/>
</dbReference>
<dbReference type="InterPro" id="IPR045865">
    <property type="entry name" value="ACT-like_dom_sf"/>
</dbReference>
<dbReference type="SMART" id="SM00471">
    <property type="entry name" value="HDc"/>
    <property type="match status" value="1"/>
</dbReference>
<dbReference type="SUPFAM" id="SSF55021">
    <property type="entry name" value="ACT-like"/>
    <property type="match status" value="1"/>
</dbReference>
<dbReference type="SMART" id="SM00954">
    <property type="entry name" value="RelA_SpoT"/>
    <property type="match status" value="1"/>
</dbReference>
<dbReference type="CDD" id="cd00077">
    <property type="entry name" value="HDc"/>
    <property type="match status" value="1"/>
</dbReference>
<dbReference type="InterPro" id="IPR012676">
    <property type="entry name" value="TGS-like"/>
</dbReference>
<dbReference type="FunFam" id="3.30.460.10:FF:000001">
    <property type="entry name" value="GTP pyrophosphokinase RelA"/>
    <property type="match status" value="1"/>
</dbReference>
<dbReference type="GO" id="GO:0008893">
    <property type="term" value="F:guanosine-3',5'-bis(diphosphate) 3'-diphosphatase activity"/>
    <property type="evidence" value="ECO:0007669"/>
    <property type="project" value="TreeGrafter"/>
</dbReference>
<dbReference type="PROSITE" id="PS51880">
    <property type="entry name" value="TGS"/>
    <property type="match status" value="1"/>
</dbReference>
<dbReference type="Pfam" id="PF02824">
    <property type="entry name" value="TGS"/>
    <property type="match status" value="1"/>
</dbReference>
<dbReference type="Pfam" id="PF13328">
    <property type="entry name" value="HD_4"/>
    <property type="match status" value="1"/>
</dbReference>
<dbReference type="FunFam" id="3.10.20.30:FF:000002">
    <property type="entry name" value="GTP pyrophosphokinase (RelA/SpoT)"/>
    <property type="match status" value="1"/>
</dbReference>
<dbReference type="EMBL" id="CYHH01000001">
    <property type="protein sequence ID" value="CUB04674.1"/>
    <property type="molecule type" value="Genomic_DNA"/>
</dbReference>
<dbReference type="Gene3D" id="3.30.460.10">
    <property type="entry name" value="Beta Polymerase, domain 2"/>
    <property type="match status" value="1"/>
</dbReference>
<dbReference type="InterPro" id="IPR007685">
    <property type="entry name" value="RelA_SpoT"/>
</dbReference>
<dbReference type="RefSeq" id="WP_055422426.1">
    <property type="nucleotide sequence ID" value="NZ_CYHH01000001.1"/>
</dbReference>
<dbReference type="AlphaFoldDB" id="A0A0K6INK9"/>
<evidence type="ECO:0000313" key="6">
    <source>
        <dbReference type="Proteomes" id="UP000182108"/>
    </source>
</evidence>
<feature type="domain" description="TGS" evidence="4">
    <location>
        <begin position="407"/>
        <end position="472"/>
    </location>
</feature>
<dbReference type="InterPro" id="IPR002912">
    <property type="entry name" value="ACT_dom"/>
</dbReference>
<dbReference type="CDD" id="cd01668">
    <property type="entry name" value="TGS_RSH"/>
    <property type="match status" value="1"/>
</dbReference>
<evidence type="ECO:0000259" key="2">
    <source>
        <dbReference type="PROSITE" id="PS51671"/>
    </source>
</evidence>
<dbReference type="NCBIfam" id="TIGR00691">
    <property type="entry name" value="spoT_relA"/>
    <property type="match status" value="1"/>
</dbReference>
<evidence type="ECO:0000259" key="4">
    <source>
        <dbReference type="PROSITE" id="PS51880"/>
    </source>
</evidence>
<dbReference type="PANTHER" id="PTHR21262:SF36">
    <property type="entry name" value="BIFUNCTIONAL (P)PPGPP SYNTHASE_HYDROLASE SPOT"/>
    <property type="match status" value="1"/>
</dbReference>
<dbReference type="GO" id="GO:0015949">
    <property type="term" value="P:nucleobase-containing small molecule interconversion"/>
    <property type="evidence" value="ECO:0007669"/>
    <property type="project" value="UniProtKB-ARBA"/>
</dbReference>
<dbReference type="Pfam" id="PF19296">
    <property type="entry name" value="RelA_AH_RIS"/>
    <property type="match status" value="1"/>
</dbReference>